<proteinExistence type="predicted"/>
<evidence type="ECO:0000259" key="2">
    <source>
        <dbReference type="Pfam" id="PF13276"/>
    </source>
</evidence>
<feature type="domain" description="HTH-like" evidence="2">
    <location>
        <begin position="16"/>
        <end position="49"/>
    </location>
</feature>
<gene>
    <name evidence="3" type="ORF">GCM10025862_42320</name>
</gene>
<dbReference type="Proteomes" id="UP001157109">
    <property type="component" value="Unassembled WGS sequence"/>
</dbReference>
<accession>A0ABQ6HUM8</accession>
<reference evidence="4" key="1">
    <citation type="journal article" date="2019" name="Int. J. Syst. Evol. Microbiol.">
        <title>The Global Catalogue of Microorganisms (GCM) 10K type strain sequencing project: providing services to taxonomists for standard genome sequencing and annotation.</title>
        <authorList>
            <consortium name="The Broad Institute Genomics Platform"/>
            <consortium name="The Broad Institute Genome Sequencing Center for Infectious Disease"/>
            <person name="Wu L."/>
            <person name="Ma J."/>
        </authorList>
    </citation>
    <scope>NUCLEOTIDE SEQUENCE [LARGE SCALE GENOMIC DNA]</scope>
    <source>
        <strain evidence="4">NBRC 105830</strain>
    </source>
</reference>
<dbReference type="Pfam" id="PF13276">
    <property type="entry name" value="HTH_21"/>
    <property type="match status" value="1"/>
</dbReference>
<feature type="region of interest" description="Disordered" evidence="1">
    <location>
        <begin position="1"/>
        <end position="35"/>
    </location>
</feature>
<dbReference type="EMBL" id="BSUJ01000007">
    <property type="protein sequence ID" value="GMA22209.1"/>
    <property type="molecule type" value="Genomic_DNA"/>
</dbReference>
<evidence type="ECO:0000256" key="1">
    <source>
        <dbReference type="SAM" id="MobiDB-lite"/>
    </source>
</evidence>
<organism evidence="3 4">
    <name type="scientific">Arsenicicoccus piscis</name>
    <dbReference type="NCBI Taxonomy" id="673954"/>
    <lineage>
        <taxon>Bacteria</taxon>
        <taxon>Bacillati</taxon>
        <taxon>Actinomycetota</taxon>
        <taxon>Actinomycetes</taxon>
        <taxon>Micrococcales</taxon>
        <taxon>Intrasporangiaceae</taxon>
        <taxon>Arsenicicoccus</taxon>
    </lineage>
</organism>
<evidence type="ECO:0000313" key="3">
    <source>
        <dbReference type="EMBL" id="GMA22209.1"/>
    </source>
</evidence>
<sequence>MPSSRSGSGPSAELRAPRVTAELNDNTPAGERVNHKRVARVMRAEGIVAM</sequence>
<dbReference type="InterPro" id="IPR025948">
    <property type="entry name" value="HTH-like_dom"/>
</dbReference>
<comment type="caution">
    <text evidence="3">The sequence shown here is derived from an EMBL/GenBank/DDBJ whole genome shotgun (WGS) entry which is preliminary data.</text>
</comment>
<evidence type="ECO:0000313" key="4">
    <source>
        <dbReference type="Proteomes" id="UP001157109"/>
    </source>
</evidence>
<protein>
    <recommendedName>
        <fullName evidence="2">HTH-like domain-containing protein</fullName>
    </recommendedName>
</protein>
<keyword evidence="4" id="KW-1185">Reference proteome</keyword>
<name>A0ABQ6HUM8_9MICO</name>